<dbReference type="EMBL" id="VSSQ01082651">
    <property type="protein sequence ID" value="MPN31201.1"/>
    <property type="molecule type" value="Genomic_DNA"/>
</dbReference>
<reference evidence="1" key="1">
    <citation type="submission" date="2019-08" db="EMBL/GenBank/DDBJ databases">
        <authorList>
            <person name="Kucharzyk K."/>
            <person name="Murdoch R.W."/>
            <person name="Higgins S."/>
            <person name="Loffler F."/>
        </authorList>
    </citation>
    <scope>NUCLEOTIDE SEQUENCE</scope>
</reference>
<accession>A0A645GWD2</accession>
<comment type="caution">
    <text evidence="1">The sequence shown here is derived from an EMBL/GenBank/DDBJ whole genome shotgun (WGS) entry which is preliminary data.</text>
</comment>
<dbReference type="AlphaFoldDB" id="A0A645GWD2"/>
<gene>
    <name evidence="1" type="ORF">SDC9_178675</name>
</gene>
<evidence type="ECO:0000313" key="1">
    <source>
        <dbReference type="EMBL" id="MPN31201.1"/>
    </source>
</evidence>
<sequence>MVDIGQQIAGFGTENARLDGLAAADDFQRVGQGFRLLEDFLLHVVPIGAEFDGCRRQLGDMDRTLDGRAVEAGDADPVGSQFGDVAVFQVDHVAGNLQQRRSVGCGVVAGVGNAQQQRRTLARDDDLAWLGVVDDGNGVGADQALAGEANGLEQVGLGFE</sequence>
<name>A0A645GWD2_9ZZZZ</name>
<proteinExistence type="predicted"/>
<protein>
    <submittedName>
        <fullName evidence="1">Uncharacterized protein</fullName>
    </submittedName>
</protein>
<organism evidence="1">
    <name type="scientific">bioreactor metagenome</name>
    <dbReference type="NCBI Taxonomy" id="1076179"/>
    <lineage>
        <taxon>unclassified sequences</taxon>
        <taxon>metagenomes</taxon>
        <taxon>ecological metagenomes</taxon>
    </lineage>
</organism>